<dbReference type="InterPro" id="IPR016047">
    <property type="entry name" value="M23ase_b-sheet_dom"/>
</dbReference>
<dbReference type="PANTHER" id="PTHR21666">
    <property type="entry name" value="PEPTIDASE-RELATED"/>
    <property type="match status" value="1"/>
</dbReference>
<dbReference type="CDD" id="cd12797">
    <property type="entry name" value="M23_peptidase"/>
    <property type="match status" value="1"/>
</dbReference>
<protein>
    <submittedName>
        <fullName evidence="2">Esterase</fullName>
    </submittedName>
</protein>
<sequence length="425" mass="42752">MSTVVGVAQPASADVSSAAAPVTLASTPSGNGYWIAARDGGVFAFGDAPFHGSMGGKPLNAPVTAMAVTKTGRGYWLVATDGGIFSFGDAQFYGSMGGKPLNKPIVGMAATPSGAGYWLVASDGGIFAFGDAQFYGSMGGKPLNKPIVGMTATPNGAGYWLVASDGGIFAFGNAQFYGSMGGKALNAPVVGLSRSTAGYRMVASDGGVFSFGDAPFHGSMGGQSLAAPMVGIASHPGGGYWMLGLDGGVFSFGTARYFGRVVYKTSTSTGGSVPPSRAYALLLPRNTVTAAKLTAKHHDYPAVDITEPVGTPFYAVISGSVTNFNDAKCGYGVQLVGDDGGVYVYCHASQRSAANGARVAAGTQLGQSGGARGAAGAGSSTGPHLHLQLKYPAGQLRCPQQLLLATFNNTTPPALTALPTSGCTA</sequence>
<dbReference type="EMBL" id="CP006272">
    <property type="protein sequence ID" value="AGZ39150.1"/>
    <property type="molecule type" value="Genomic_DNA"/>
</dbReference>
<feature type="domain" description="M23ase beta-sheet core" evidence="1">
    <location>
        <begin position="302"/>
        <end position="391"/>
    </location>
</feature>
<keyword evidence="3" id="KW-1185">Reference proteome</keyword>
<dbReference type="GO" id="GO:0004222">
    <property type="term" value="F:metalloendopeptidase activity"/>
    <property type="evidence" value="ECO:0007669"/>
    <property type="project" value="TreeGrafter"/>
</dbReference>
<proteinExistence type="predicted"/>
<gene>
    <name evidence="2" type="ORF">AFR_04305</name>
</gene>
<organism evidence="2 3">
    <name type="scientific">Actinoplanes friuliensis DSM 7358</name>
    <dbReference type="NCBI Taxonomy" id="1246995"/>
    <lineage>
        <taxon>Bacteria</taxon>
        <taxon>Bacillati</taxon>
        <taxon>Actinomycetota</taxon>
        <taxon>Actinomycetes</taxon>
        <taxon>Micromonosporales</taxon>
        <taxon>Micromonosporaceae</taxon>
        <taxon>Actinoplanes</taxon>
    </lineage>
</organism>
<dbReference type="SUPFAM" id="SSF101898">
    <property type="entry name" value="NHL repeat"/>
    <property type="match status" value="1"/>
</dbReference>
<dbReference type="AlphaFoldDB" id="U5VTW6"/>
<accession>U5VTW6</accession>
<dbReference type="PANTHER" id="PTHR21666:SF270">
    <property type="entry name" value="MUREIN HYDROLASE ACTIVATOR ENVC"/>
    <property type="match status" value="1"/>
</dbReference>
<dbReference type="InterPro" id="IPR050570">
    <property type="entry name" value="Cell_wall_metabolism_enzyme"/>
</dbReference>
<name>U5VTW6_9ACTN</name>
<reference evidence="2 3" key="1">
    <citation type="journal article" date="2014" name="J. Biotechnol.">
        <title>Complete genome sequence of the actinobacterium Actinoplanes friuliensis HAG 010964, producer of the lipopeptide antibiotic friulimycin.</title>
        <authorList>
            <person name="Ruckert C."/>
            <person name="Szczepanowski R."/>
            <person name="Albersmeier A."/>
            <person name="Goesmann A."/>
            <person name="Fischer N."/>
            <person name="Steinkamper A."/>
            <person name="Puhler A."/>
            <person name="Biener R."/>
            <person name="Schwartz D."/>
            <person name="Kalinowski J."/>
        </authorList>
    </citation>
    <scope>NUCLEOTIDE SEQUENCE [LARGE SCALE GENOMIC DNA]</scope>
    <source>
        <strain evidence="2 3">DSM 7358</strain>
    </source>
</reference>
<evidence type="ECO:0000313" key="2">
    <source>
        <dbReference type="EMBL" id="AGZ39150.1"/>
    </source>
</evidence>
<dbReference type="PATRIC" id="fig|1246995.3.peg.869"/>
<dbReference type="Pfam" id="PF01551">
    <property type="entry name" value="Peptidase_M23"/>
    <property type="match status" value="1"/>
</dbReference>
<dbReference type="Gene3D" id="2.70.70.10">
    <property type="entry name" value="Glucose Permease (Domain IIA)"/>
    <property type="match status" value="1"/>
</dbReference>
<evidence type="ECO:0000259" key="1">
    <source>
        <dbReference type="Pfam" id="PF01551"/>
    </source>
</evidence>
<evidence type="ECO:0000313" key="3">
    <source>
        <dbReference type="Proteomes" id="UP000017746"/>
    </source>
</evidence>
<dbReference type="Proteomes" id="UP000017746">
    <property type="component" value="Chromosome"/>
</dbReference>
<dbReference type="InterPro" id="IPR011055">
    <property type="entry name" value="Dup_hybrid_motif"/>
</dbReference>
<dbReference type="eggNOG" id="COG0739">
    <property type="taxonomic scope" value="Bacteria"/>
</dbReference>
<dbReference type="HOGENOM" id="CLU_645011_0_0_11"/>
<dbReference type="SUPFAM" id="SSF51261">
    <property type="entry name" value="Duplicated hybrid motif"/>
    <property type="match status" value="1"/>
</dbReference>
<dbReference type="KEGG" id="afs:AFR_04305"/>
<dbReference type="STRING" id="1246995.AFR_04305"/>